<dbReference type="RefSeq" id="YP_005089850.1">
    <property type="nucleotide sequence ID" value="NC_016733.1"/>
</dbReference>
<evidence type="ECO:0000256" key="2">
    <source>
        <dbReference type="ARBA" id="ARBA00022448"/>
    </source>
</evidence>
<keyword evidence="14" id="KW-0934">Plastid</keyword>
<evidence type="ECO:0000256" key="12">
    <source>
        <dbReference type="RuleBase" id="RU003848"/>
    </source>
</evidence>
<dbReference type="EMBL" id="FJ968740">
    <property type="protein sequence ID" value="ACQ90829.1"/>
    <property type="molecule type" value="Genomic_DNA"/>
</dbReference>
<comment type="function">
    <text evidence="11">Component of the F(0) channel, it forms part of the peripheral stalk, linking F(1) to F(0).</text>
</comment>
<organism evidence="14">
    <name type="scientific">Pedinomonas minor</name>
    <name type="common">Green alga</name>
    <dbReference type="NCBI Taxonomy" id="3159"/>
    <lineage>
        <taxon>Eukaryota</taxon>
        <taxon>Viridiplantae</taxon>
        <taxon>Chlorophyta</taxon>
        <taxon>core chlorophytes</taxon>
        <taxon>Pedinophyceae</taxon>
        <taxon>Pedinomonadales</taxon>
        <taxon>Pedinomonadaceae</taxon>
        <taxon>Pedinomonas</taxon>
    </lineage>
</organism>
<accession>C7BEK2</accession>
<keyword evidence="13" id="KW-0175">Coiled coil</keyword>
<dbReference type="AlphaFoldDB" id="C7BEK2"/>
<keyword evidence="5 11" id="KW-0375">Hydrogen ion transport</keyword>
<evidence type="ECO:0000256" key="6">
    <source>
        <dbReference type="ARBA" id="ARBA00022989"/>
    </source>
</evidence>
<evidence type="ECO:0000256" key="9">
    <source>
        <dbReference type="ARBA" id="ARBA00023310"/>
    </source>
</evidence>
<keyword evidence="2 11" id="KW-0813">Transport</keyword>
<dbReference type="GO" id="GO:0045259">
    <property type="term" value="C:proton-transporting ATP synthase complex"/>
    <property type="evidence" value="ECO:0007669"/>
    <property type="project" value="UniProtKB-KW"/>
</dbReference>
<evidence type="ECO:0000256" key="5">
    <source>
        <dbReference type="ARBA" id="ARBA00022781"/>
    </source>
</evidence>
<evidence type="ECO:0000256" key="10">
    <source>
        <dbReference type="ARBA" id="ARBA00025198"/>
    </source>
</evidence>
<dbReference type="Pfam" id="PF00430">
    <property type="entry name" value="ATP-synt_B"/>
    <property type="match status" value="1"/>
</dbReference>
<comment type="function">
    <text evidence="10 11">F(1)F(0) ATP synthase produces ATP from ADP in the presence of a proton or sodium gradient. F-type ATPases consist of two structural domains, F(1) containing the extramembraneous catalytic core and F(0) containing the membrane proton channel, linked together by a central stalk and a peripheral stalk. During catalysis, ATP synthesis in the catalytic domain of F(1) is coupled via a rotary mechanism of the central stalk subunits to proton translocation.</text>
</comment>
<dbReference type="HAMAP" id="MF_01398">
    <property type="entry name" value="ATP_synth_b_bprime"/>
    <property type="match status" value="1"/>
</dbReference>
<keyword evidence="4 11" id="KW-0812">Transmembrane</keyword>
<dbReference type="InterPro" id="IPR002146">
    <property type="entry name" value="ATP_synth_b/b'su_bac/chlpt"/>
</dbReference>
<feature type="coiled-coil region" evidence="13">
    <location>
        <begin position="48"/>
        <end position="129"/>
    </location>
</feature>
<dbReference type="GO" id="GO:0009535">
    <property type="term" value="C:chloroplast thylakoid membrane"/>
    <property type="evidence" value="ECO:0007669"/>
    <property type="project" value="UniProtKB-SubCell"/>
</dbReference>
<keyword evidence="7 11" id="KW-0406">Ion transport</keyword>
<dbReference type="PANTHER" id="PTHR34264">
    <property type="entry name" value="ATP SYNTHASE SUBUNIT B, CHLOROPLASTIC"/>
    <property type="match status" value="1"/>
</dbReference>
<keyword evidence="6 11" id="KW-1133">Transmembrane helix</keyword>
<proteinExistence type="inferred from homology"/>
<keyword evidence="11" id="KW-0793">Thylakoid</keyword>
<sequence length="179" mass="20218">MTLLFDLTNLTIGHGHGFGINTNILETNVINLAVVIGVVVTFVGDALKSLLENRRQAILNNLKEADQKAFEAQERLNQAKTALNDAIKKAEMIKQQSFTAAEQESQQVIRQTQEELQRLEQTKQDTIQLQRQRAIQQLSQQVITLALSQVKAKLTKRLDVSFHNSVNQFHIVLLTNYKA</sequence>
<dbReference type="PANTHER" id="PTHR34264:SF3">
    <property type="entry name" value="ATP SYNTHASE SUBUNIT B, CHLOROPLASTIC"/>
    <property type="match status" value="1"/>
</dbReference>
<comment type="miscellaneous">
    <text evidence="11">In plastids the F-type ATPase is also known as CF(1)CF(0).</text>
</comment>
<evidence type="ECO:0000256" key="7">
    <source>
        <dbReference type="ARBA" id="ARBA00023065"/>
    </source>
</evidence>
<dbReference type="GO" id="GO:0046933">
    <property type="term" value="F:proton-transporting ATP synthase activity, rotational mechanism"/>
    <property type="evidence" value="ECO:0007669"/>
    <property type="project" value="UniProtKB-UniRule"/>
</dbReference>
<evidence type="ECO:0000256" key="13">
    <source>
        <dbReference type="SAM" id="Coils"/>
    </source>
</evidence>
<dbReference type="GeneID" id="11541961"/>
<evidence type="ECO:0000256" key="1">
    <source>
        <dbReference type="ARBA" id="ARBA00004167"/>
    </source>
</evidence>
<gene>
    <name evidence="11 14" type="primary">atpF</name>
</gene>
<evidence type="ECO:0000313" key="14">
    <source>
        <dbReference type="EMBL" id="ACQ90829.1"/>
    </source>
</evidence>
<keyword evidence="8 11" id="KW-0472">Membrane</keyword>
<dbReference type="CDD" id="cd06503">
    <property type="entry name" value="ATP-synt_Fo_b"/>
    <property type="match status" value="1"/>
</dbReference>
<protein>
    <recommendedName>
        <fullName evidence="11">ATP synthase subunit b, chloroplastic</fullName>
    </recommendedName>
    <alternativeName>
        <fullName evidence="11">ATP synthase F(0) sector subunit b</fullName>
    </alternativeName>
    <alternativeName>
        <fullName evidence="11">ATPase subunit I</fullName>
    </alternativeName>
</protein>
<keyword evidence="3 11" id="KW-0138">CF(0)</keyword>
<evidence type="ECO:0000256" key="3">
    <source>
        <dbReference type="ARBA" id="ARBA00022547"/>
    </source>
</evidence>
<keyword evidence="9 11" id="KW-0066">ATP synthesis</keyword>
<comment type="subunit">
    <text evidence="11">F-type ATPases have 2 components, F(1) - the catalytic core - and F(0) - the membrane proton channel. F(1) has five subunits: alpha(3), beta(3), gamma(1), delta(1), epsilon(1). F(0) has four main subunits: a(1), b(1), b'(1) and c(10-14). The alpha and beta chains form an alternating ring which encloses part of the gamma chain. F(1) is attached to F(0) by a central stalk formed by the gamma and epsilon chains, while a peripheral stalk is formed by the delta, b and b' chains.</text>
</comment>
<name>C7BEK2_PEDMN</name>
<evidence type="ECO:0000256" key="4">
    <source>
        <dbReference type="ARBA" id="ARBA00022692"/>
    </source>
</evidence>
<evidence type="ECO:0000256" key="8">
    <source>
        <dbReference type="ARBA" id="ARBA00023136"/>
    </source>
</evidence>
<comment type="subcellular location">
    <subcellularLocation>
        <location evidence="1">Membrane</location>
        <topology evidence="1">Single-pass membrane protein</topology>
    </subcellularLocation>
    <subcellularLocation>
        <location evidence="11">Plastid</location>
        <location evidence="11">Chloroplast thylakoid membrane</location>
        <topology evidence="11">Single-pass membrane protein</topology>
    </subcellularLocation>
</comment>
<reference evidence="14" key="1">
    <citation type="journal article" date="2009" name="Mol. Biol. Evol.">
        <title>The chloroplast genomes of the green algae Pedinomonas minor, Parachlorella kessleri, and Oocystis solitaria reveal a shared ancestry between the Pedinomonadales and Chlorellales.</title>
        <authorList>
            <person name="Turmel M."/>
            <person name="Otis C."/>
            <person name="Lemieux C."/>
        </authorList>
    </citation>
    <scope>NUCLEOTIDE SEQUENCE</scope>
</reference>
<geneLocation type="chloroplast" evidence="14"/>
<evidence type="ECO:0000256" key="11">
    <source>
        <dbReference type="HAMAP-Rule" id="MF_01398"/>
    </source>
</evidence>
<keyword evidence="14" id="KW-0150">Chloroplast</keyword>
<comment type="similarity">
    <text evidence="11 12">Belongs to the ATPase B chain family.</text>
</comment>